<reference evidence="1 2" key="1">
    <citation type="submission" date="2014-09" db="EMBL/GenBank/DDBJ databases">
        <authorList>
            <person name="Ellenberger Sabrina"/>
        </authorList>
    </citation>
    <scope>NUCLEOTIDE SEQUENCE [LARGE SCALE GENOMIC DNA]</scope>
    <source>
        <strain evidence="1 2">CBS 412.66</strain>
    </source>
</reference>
<evidence type="ECO:0000313" key="2">
    <source>
        <dbReference type="Proteomes" id="UP000054107"/>
    </source>
</evidence>
<dbReference type="EMBL" id="LN733737">
    <property type="protein sequence ID" value="CEP18051.1"/>
    <property type="molecule type" value="Genomic_DNA"/>
</dbReference>
<keyword evidence="2" id="KW-1185">Reference proteome</keyword>
<accession>A0A0B7NHM2</accession>
<sequence length="173" mass="19123">MTLHTINYNETLPTQSCLASSVLQSSRKRKRSHKTVRFDIENVVIIDTWSSLDYDRGYSSFPSIATTQYKLNPALNMIPSITKPTLSLEIPASPCDSEASSPDIEIPAANCLKKKKPKLTVNTNICTGGPLFFTKLSTNHVKHGIQDDIDDCSNDYLVPMTAVTPSSTAFFSY</sequence>
<protein>
    <submittedName>
        <fullName evidence="1">Uncharacterized protein</fullName>
    </submittedName>
</protein>
<dbReference type="Proteomes" id="UP000054107">
    <property type="component" value="Unassembled WGS sequence"/>
</dbReference>
<evidence type="ECO:0000313" key="1">
    <source>
        <dbReference type="EMBL" id="CEP18051.1"/>
    </source>
</evidence>
<dbReference type="OrthoDB" id="2258905at2759"/>
<dbReference type="AlphaFoldDB" id="A0A0B7NHM2"/>
<organism evidence="1 2">
    <name type="scientific">Parasitella parasitica</name>
    <dbReference type="NCBI Taxonomy" id="35722"/>
    <lineage>
        <taxon>Eukaryota</taxon>
        <taxon>Fungi</taxon>
        <taxon>Fungi incertae sedis</taxon>
        <taxon>Mucoromycota</taxon>
        <taxon>Mucoromycotina</taxon>
        <taxon>Mucoromycetes</taxon>
        <taxon>Mucorales</taxon>
        <taxon>Mucorineae</taxon>
        <taxon>Mucoraceae</taxon>
        <taxon>Parasitella</taxon>
    </lineage>
</organism>
<gene>
    <name evidence="1" type="primary">PARPA_12351.1 scaffold 44939</name>
</gene>
<name>A0A0B7NHM2_9FUNG</name>
<proteinExistence type="predicted"/>